<evidence type="ECO:0000313" key="1">
    <source>
        <dbReference type="EMBL" id="GIY24338.1"/>
    </source>
</evidence>
<name>A0AAV4RPZ5_9ARAC</name>
<comment type="caution">
    <text evidence="1">The sequence shown here is derived from an EMBL/GenBank/DDBJ whole genome shotgun (WGS) entry which is preliminary data.</text>
</comment>
<dbReference type="EMBL" id="BPLQ01006665">
    <property type="protein sequence ID" value="GIY24338.1"/>
    <property type="molecule type" value="Genomic_DNA"/>
</dbReference>
<sequence>MCTMPNWEGTQTRKLEIPSIVVKPNDTIIKLVQHCETPLEAILATTSVKELPKTNPDPRLGIAPDCSQQMPETRHAPLFRTRGNNRRNGLIYEAQNGIAVSVTFPQGQPIAGEIRAACSE</sequence>
<proteinExistence type="predicted"/>
<reference evidence="1 2" key="1">
    <citation type="submission" date="2021-06" db="EMBL/GenBank/DDBJ databases">
        <title>Caerostris darwini draft genome.</title>
        <authorList>
            <person name="Kono N."/>
            <person name="Arakawa K."/>
        </authorList>
    </citation>
    <scope>NUCLEOTIDE SEQUENCE [LARGE SCALE GENOMIC DNA]</scope>
</reference>
<organism evidence="1 2">
    <name type="scientific">Caerostris darwini</name>
    <dbReference type="NCBI Taxonomy" id="1538125"/>
    <lineage>
        <taxon>Eukaryota</taxon>
        <taxon>Metazoa</taxon>
        <taxon>Ecdysozoa</taxon>
        <taxon>Arthropoda</taxon>
        <taxon>Chelicerata</taxon>
        <taxon>Arachnida</taxon>
        <taxon>Araneae</taxon>
        <taxon>Araneomorphae</taxon>
        <taxon>Entelegynae</taxon>
        <taxon>Araneoidea</taxon>
        <taxon>Araneidae</taxon>
        <taxon>Caerostris</taxon>
    </lineage>
</organism>
<accession>A0AAV4RPZ5</accession>
<keyword evidence="2" id="KW-1185">Reference proteome</keyword>
<protein>
    <submittedName>
        <fullName evidence="1">Uncharacterized protein</fullName>
    </submittedName>
</protein>
<dbReference type="AlphaFoldDB" id="A0AAV4RPZ5"/>
<dbReference type="Proteomes" id="UP001054837">
    <property type="component" value="Unassembled WGS sequence"/>
</dbReference>
<gene>
    <name evidence="1" type="ORF">CDAR_242341</name>
</gene>
<evidence type="ECO:0000313" key="2">
    <source>
        <dbReference type="Proteomes" id="UP001054837"/>
    </source>
</evidence>